<dbReference type="OrthoDB" id="6578004at2"/>
<dbReference type="GO" id="GO:0009401">
    <property type="term" value="P:phosphoenolpyruvate-dependent sugar phosphotransferase system"/>
    <property type="evidence" value="ECO:0007669"/>
    <property type="project" value="UniProtKB-KW"/>
</dbReference>
<evidence type="ECO:0000256" key="5">
    <source>
        <dbReference type="ARBA" id="ARBA00022679"/>
    </source>
</evidence>
<dbReference type="GO" id="GO:0005737">
    <property type="term" value="C:cytoplasm"/>
    <property type="evidence" value="ECO:0007669"/>
    <property type="project" value="UniProtKB-SubCell"/>
</dbReference>
<keyword evidence="4" id="KW-0762">Sugar transport</keyword>
<name>A0A4R7ZJ25_9FIRM</name>
<accession>A0A4R7ZJ25</accession>
<evidence type="ECO:0000313" key="9">
    <source>
        <dbReference type="EMBL" id="TDW16388.1"/>
    </source>
</evidence>
<evidence type="ECO:0000256" key="6">
    <source>
        <dbReference type="ARBA" id="ARBA00022683"/>
    </source>
</evidence>
<dbReference type="Pfam" id="PF03610">
    <property type="entry name" value="EIIA-man"/>
    <property type="match status" value="1"/>
</dbReference>
<gene>
    <name evidence="9" type="ORF">EDD63_12415</name>
</gene>
<comment type="caution">
    <text evidence="9">The sequence shown here is derived from an EMBL/GenBank/DDBJ whole genome shotgun (WGS) entry which is preliminary data.</text>
</comment>
<evidence type="ECO:0000256" key="4">
    <source>
        <dbReference type="ARBA" id="ARBA00022597"/>
    </source>
</evidence>
<evidence type="ECO:0000256" key="7">
    <source>
        <dbReference type="ARBA" id="ARBA00022777"/>
    </source>
</evidence>
<sequence>MRHYIIASHGTFAKGIYESIKIIIGEQENVTIINGYVEDTNIEKQVKDAFDSIADDAEIIALTDVFGGSVNNEFMKYVGKENYYLVTGMNLPLLMQIFLADPSVDIATTLDQITSSVDTAPKFCNKLFEDVNDDDEF</sequence>
<keyword evidence="7" id="KW-0418">Kinase</keyword>
<keyword evidence="3" id="KW-0963">Cytoplasm</keyword>
<dbReference type="InterPro" id="IPR004701">
    <property type="entry name" value="PTS_EIIA_man-typ"/>
</dbReference>
<proteinExistence type="predicted"/>
<keyword evidence="10" id="KW-1185">Reference proteome</keyword>
<dbReference type="SUPFAM" id="SSF53062">
    <property type="entry name" value="PTS system fructose IIA component-like"/>
    <property type="match status" value="1"/>
</dbReference>
<dbReference type="Proteomes" id="UP000294743">
    <property type="component" value="Unassembled WGS sequence"/>
</dbReference>
<dbReference type="GO" id="GO:0016301">
    <property type="term" value="F:kinase activity"/>
    <property type="evidence" value="ECO:0007669"/>
    <property type="project" value="UniProtKB-KW"/>
</dbReference>
<keyword evidence="5" id="KW-0808">Transferase</keyword>
<dbReference type="InterPro" id="IPR036662">
    <property type="entry name" value="PTS_EIIA_man-typ_sf"/>
</dbReference>
<evidence type="ECO:0000259" key="8">
    <source>
        <dbReference type="PROSITE" id="PS51096"/>
    </source>
</evidence>
<feature type="domain" description="PTS EIIA type-4" evidence="8">
    <location>
        <begin position="1"/>
        <end position="137"/>
    </location>
</feature>
<dbReference type="PANTHER" id="PTHR33799:SF1">
    <property type="entry name" value="PTS SYSTEM MANNOSE-SPECIFIC EIIAB COMPONENT-RELATED"/>
    <property type="match status" value="1"/>
</dbReference>
<comment type="subcellular location">
    <subcellularLocation>
        <location evidence="1">Cytoplasm</location>
    </subcellularLocation>
</comment>
<evidence type="ECO:0000256" key="3">
    <source>
        <dbReference type="ARBA" id="ARBA00022490"/>
    </source>
</evidence>
<dbReference type="InterPro" id="IPR033887">
    <property type="entry name" value="PTS_IIA_man"/>
</dbReference>
<dbReference type="PROSITE" id="PS51096">
    <property type="entry name" value="PTS_EIIA_TYPE_4"/>
    <property type="match status" value="1"/>
</dbReference>
<dbReference type="GO" id="GO:0016020">
    <property type="term" value="C:membrane"/>
    <property type="evidence" value="ECO:0007669"/>
    <property type="project" value="InterPro"/>
</dbReference>
<evidence type="ECO:0000256" key="1">
    <source>
        <dbReference type="ARBA" id="ARBA00004496"/>
    </source>
</evidence>
<evidence type="ECO:0000256" key="2">
    <source>
        <dbReference type="ARBA" id="ARBA00022448"/>
    </source>
</evidence>
<organism evidence="9 10">
    <name type="scientific">Breznakia blatticola</name>
    <dbReference type="NCBI Taxonomy" id="1754012"/>
    <lineage>
        <taxon>Bacteria</taxon>
        <taxon>Bacillati</taxon>
        <taxon>Bacillota</taxon>
        <taxon>Erysipelotrichia</taxon>
        <taxon>Erysipelotrichales</taxon>
        <taxon>Erysipelotrichaceae</taxon>
        <taxon>Breznakia</taxon>
    </lineage>
</organism>
<keyword evidence="6" id="KW-0598">Phosphotransferase system</keyword>
<dbReference type="InterPro" id="IPR051471">
    <property type="entry name" value="Bacterial_PTS_sugar_comp"/>
</dbReference>
<reference evidence="9 10" key="1">
    <citation type="submission" date="2019-03" db="EMBL/GenBank/DDBJ databases">
        <title>Genomic Encyclopedia of Type Strains, Phase IV (KMG-IV): sequencing the most valuable type-strain genomes for metagenomic binning, comparative biology and taxonomic classification.</title>
        <authorList>
            <person name="Goeker M."/>
        </authorList>
    </citation>
    <scope>NUCLEOTIDE SEQUENCE [LARGE SCALE GENOMIC DNA]</scope>
    <source>
        <strain evidence="9 10">DSM 28867</strain>
    </source>
</reference>
<protein>
    <submittedName>
        <fullName evidence="9">Fructoselysine and glucoselysine-specific PTS system IIA component</fullName>
    </submittedName>
</protein>
<dbReference type="PANTHER" id="PTHR33799">
    <property type="entry name" value="PTS PERMEASE-RELATED-RELATED"/>
    <property type="match status" value="1"/>
</dbReference>
<dbReference type="Gene3D" id="3.40.50.510">
    <property type="entry name" value="Phosphotransferase system, mannose-type IIA component"/>
    <property type="match status" value="1"/>
</dbReference>
<dbReference type="RefSeq" id="WP_134169927.1">
    <property type="nucleotide sequence ID" value="NZ_SODD01000024.1"/>
</dbReference>
<evidence type="ECO:0000313" key="10">
    <source>
        <dbReference type="Proteomes" id="UP000294743"/>
    </source>
</evidence>
<dbReference type="CDD" id="cd00006">
    <property type="entry name" value="PTS_IIA_man"/>
    <property type="match status" value="1"/>
</dbReference>
<dbReference type="AlphaFoldDB" id="A0A4R7ZJ25"/>
<keyword evidence="2" id="KW-0813">Transport</keyword>
<dbReference type="EMBL" id="SODD01000024">
    <property type="protein sequence ID" value="TDW16388.1"/>
    <property type="molecule type" value="Genomic_DNA"/>
</dbReference>